<dbReference type="Pfam" id="PF07715">
    <property type="entry name" value="Plug"/>
    <property type="match status" value="1"/>
</dbReference>
<comment type="similarity">
    <text evidence="1">Belongs to the TonB-dependent receptor family.</text>
</comment>
<keyword evidence="1" id="KW-0998">Cell outer membrane</keyword>
<comment type="subcellular location">
    <subcellularLocation>
        <location evidence="1">Cell outer membrane</location>
        <topology evidence="1">Multi-pass membrane protein</topology>
    </subcellularLocation>
</comment>
<evidence type="ECO:0000313" key="4">
    <source>
        <dbReference type="EMBL" id="MDX8337437.1"/>
    </source>
</evidence>
<feature type="signal peptide" evidence="2">
    <location>
        <begin position="1"/>
        <end position="19"/>
    </location>
</feature>
<evidence type="ECO:0000256" key="1">
    <source>
        <dbReference type="PROSITE-ProRule" id="PRU01360"/>
    </source>
</evidence>
<dbReference type="InterPro" id="IPR012910">
    <property type="entry name" value="Plug_dom"/>
</dbReference>
<sequence>MNIKKFFILSLIISATSYAENAGEIYLEKSTIVSSTGFETNLKNVASNPIVITAKEIEDNNYQSVDEILNSIPAVNIINQGADKTIDLRGQGENAKTNVQVLVDGVQINSLDTSHL</sequence>
<keyword evidence="1" id="KW-0812">Transmembrane</keyword>
<keyword evidence="2" id="KW-0732">Signal</keyword>
<dbReference type="EMBL" id="JAVIKH010000043">
    <property type="protein sequence ID" value="MDX8337437.1"/>
    <property type="molecule type" value="Genomic_DNA"/>
</dbReference>
<dbReference type="Gene3D" id="2.170.130.10">
    <property type="entry name" value="TonB-dependent receptor, plug domain"/>
    <property type="match status" value="1"/>
</dbReference>
<dbReference type="Proteomes" id="UP001279681">
    <property type="component" value="Unassembled WGS sequence"/>
</dbReference>
<organism evidence="4 5">
    <name type="scientific">Candidatus Cetobacterium colombiensis</name>
    <dbReference type="NCBI Taxonomy" id="3073100"/>
    <lineage>
        <taxon>Bacteria</taxon>
        <taxon>Fusobacteriati</taxon>
        <taxon>Fusobacteriota</taxon>
        <taxon>Fusobacteriia</taxon>
        <taxon>Fusobacteriales</taxon>
        <taxon>Fusobacteriaceae</taxon>
        <taxon>Cetobacterium</taxon>
    </lineage>
</organism>
<evidence type="ECO:0000313" key="5">
    <source>
        <dbReference type="Proteomes" id="UP001279681"/>
    </source>
</evidence>
<keyword evidence="1" id="KW-1134">Transmembrane beta strand</keyword>
<accession>A0ABU4WD29</accession>
<dbReference type="SUPFAM" id="SSF56935">
    <property type="entry name" value="Porins"/>
    <property type="match status" value="1"/>
</dbReference>
<keyword evidence="4" id="KW-0675">Receptor</keyword>
<keyword evidence="5" id="KW-1185">Reference proteome</keyword>
<proteinExistence type="inferred from homology"/>
<evidence type="ECO:0000259" key="3">
    <source>
        <dbReference type="Pfam" id="PF07715"/>
    </source>
</evidence>
<evidence type="ECO:0000256" key="2">
    <source>
        <dbReference type="SAM" id="SignalP"/>
    </source>
</evidence>
<dbReference type="PROSITE" id="PS52016">
    <property type="entry name" value="TONB_DEPENDENT_REC_3"/>
    <property type="match status" value="1"/>
</dbReference>
<protein>
    <submittedName>
        <fullName evidence="4">TonB-dependent receptor plug domain-containing protein</fullName>
    </submittedName>
</protein>
<keyword evidence="1" id="KW-0472">Membrane</keyword>
<dbReference type="RefSeq" id="WP_320314768.1">
    <property type="nucleotide sequence ID" value="NZ_JAVIKH010000043.1"/>
</dbReference>
<dbReference type="PANTHER" id="PTHR30069">
    <property type="entry name" value="TONB-DEPENDENT OUTER MEMBRANE RECEPTOR"/>
    <property type="match status" value="1"/>
</dbReference>
<dbReference type="InterPro" id="IPR037066">
    <property type="entry name" value="Plug_dom_sf"/>
</dbReference>
<feature type="domain" description="TonB-dependent receptor plug" evidence="3">
    <location>
        <begin position="43"/>
        <end position="110"/>
    </location>
</feature>
<comment type="caution">
    <text evidence="4">The sequence shown here is derived from an EMBL/GenBank/DDBJ whole genome shotgun (WGS) entry which is preliminary data.</text>
</comment>
<name>A0ABU4WD29_9FUSO</name>
<dbReference type="PANTHER" id="PTHR30069:SF27">
    <property type="entry name" value="BLL4766 PROTEIN"/>
    <property type="match status" value="1"/>
</dbReference>
<gene>
    <name evidence="4" type="ORF">RFV38_13200</name>
</gene>
<reference evidence="5" key="1">
    <citation type="submission" date="2023-07" db="EMBL/GenBank/DDBJ databases">
        <authorList>
            <person name="Colorado M.A."/>
            <person name="Villamil L.M."/>
            <person name="Melo J.F."/>
            <person name="Rodriguez J.A."/>
            <person name="Ruiz R.Y."/>
        </authorList>
    </citation>
    <scope>NUCLEOTIDE SEQUENCE [LARGE SCALE GENOMIC DNA]</scope>
    <source>
        <strain evidence="5">C33</strain>
    </source>
</reference>
<feature type="chain" id="PRO_5045136238" evidence="2">
    <location>
        <begin position="20"/>
        <end position="116"/>
    </location>
</feature>
<keyword evidence="1" id="KW-0813">Transport</keyword>
<dbReference type="InterPro" id="IPR039426">
    <property type="entry name" value="TonB-dep_rcpt-like"/>
</dbReference>